<evidence type="ECO:0000313" key="2">
    <source>
        <dbReference type="Proteomes" id="UP000262939"/>
    </source>
</evidence>
<sequence>METKNFLSVKCSGCQKELEAIDLILIDETNALTHVQCPHKTDVAVKDLGYYKDILEKYLHIQ</sequence>
<proteinExistence type="predicted"/>
<evidence type="ECO:0000313" key="1">
    <source>
        <dbReference type="EMBL" id="RFU65036.1"/>
    </source>
</evidence>
<protein>
    <submittedName>
        <fullName evidence="1">Uncharacterized protein</fullName>
    </submittedName>
</protein>
<dbReference type="OrthoDB" id="2920048at2"/>
<dbReference type="Proteomes" id="UP000262939">
    <property type="component" value="Unassembled WGS sequence"/>
</dbReference>
<gene>
    <name evidence="1" type="ORF">D0466_03740</name>
</gene>
<accession>A0A372LHE8</accession>
<organism evidence="1 2">
    <name type="scientific">Peribacillus glennii</name>
    <dbReference type="NCBI Taxonomy" id="2303991"/>
    <lineage>
        <taxon>Bacteria</taxon>
        <taxon>Bacillati</taxon>
        <taxon>Bacillota</taxon>
        <taxon>Bacilli</taxon>
        <taxon>Bacillales</taxon>
        <taxon>Bacillaceae</taxon>
        <taxon>Peribacillus</taxon>
    </lineage>
</organism>
<comment type="caution">
    <text evidence="1">The sequence shown here is derived from an EMBL/GenBank/DDBJ whole genome shotgun (WGS) entry which is preliminary data.</text>
</comment>
<reference evidence="1 2" key="1">
    <citation type="submission" date="2018-08" db="EMBL/GenBank/DDBJ databases">
        <title>Bacillus chawlae sp. nov., Bacillus glennii sp. nov., and Bacillus saganii sp. nov. Isolated from the Vehicle Assembly Building at Kennedy Space Center where the Viking Spacecraft were Assembled.</title>
        <authorList>
            <person name="Seuylemezian A."/>
            <person name="Vaishampayan P."/>
        </authorList>
    </citation>
    <scope>NUCLEOTIDE SEQUENCE [LARGE SCALE GENOMIC DNA]</scope>
    <source>
        <strain evidence="1 2">V44-8</strain>
    </source>
</reference>
<keyword evidence="2" id="KW-1185">Reference proteome</keyword>
<dbReference type="RefSeq" id="WP_117321212.1">
    <property type="nucleotide sequence ID" value="NZ_QVTD01000003.1"/>
</dbReference>
<dbReference type="EMBL" id="QVTD01000003">
    <property type="protein sequence ID" value="RFU65036.1"/>
    <property type="molecule type" value="Genomic_DNA"/>
</dbReference>
<name>A0A372LHE8_9BACI</name>
<dbReference type="AlphaFoldDB" id="A0A372LHE8"/>